<feature type="compositionally biased region" description="Low complexity" evidence="6">
    <location>
        <begin position="15"/>
        <end position="25"/>
    </location>
</feature>
<dbReference type="Gene3D" id="1.20.1250.20">
    <property type="entry name" value="MFS general substrate transporter like domains"/>
    <property type="match status" value="1"/>
</dbReference>
<sequence length="478" mass="49203">MDVRGGRAAPRRGGRPVSAARAGEAAPGGGFRTFLLIWFGGTVSSLGSALTAFVIGVWAFQQTGSATLYSLIAVAGIVPSILLSPFAGALADRWDRRLLIIWCTVAAMVITGITAALMAADRLEVWHLYVTALVAAVVGSLVRPASMAISTSLIRPEQFGRVNGLMQFGFAGVRIVSPILAGILLARIHAVGVLLLDLVSFVAVLAVFVAVRVPQPGRAADAGPRPSLLADSATGWRYVRERPGIFGLLLYFSAIGIAPVLSMILLTPLVLRIADEVVLGTVMSMAGLGALAGGFVMSAWGGPKRRFHGIVAAGVVLGISVIVAGLRSDPVTIAAGVFGIAFGGPIMTGCFNALWQVKTPLQLHGRVFATITMIAESSIPIALLAAGPATDYLLEPLMAPGGALAGALGPYLGVGPGRGIGLLYVGLGVFVLAATAVASRLPRLRFAEDELEDAVQAKRSVGPDPAPVSADPELSPSA</sequence>
<feature type="transmembrane region" description="Helical" evidence="7">
    <location>
        <begin position="98"/>
        <end position="120"/>
    </location>
</feature>
<keyword evidence="2" id="KW-1003">Cell membrane</keyword>
<dbReference type="GO" id="GO:0005886">
    <property type="term" value="C:plasma membrane"/>
    <property type="evidence" value="ECO:0007669"/>
    <property type="project" value="UniProtKB-SubCell"/>
</dbReference>
<feature type="region of interest" description="Disordered" evidence="6">
    <location>
        <begin position="456"/>
        <end position="478"/>
    </location>
</feature>
<evidence type="ECO:0000256" key="1">
    <source>
        <dbReference type="ARBA" id="ARBA00004651"/>
    </source>
</evidence>
<feature type="transmembrane region" description="Helical" evidence="7">
    <location>
        <begin position="191"/>
        <end position="211"/>
    </location>
</feature>
<keyword evidence="5 7" id="KW-0472">Membrane</keyword>
<evidence type="ECO:0000313" key="8">
    <source>
        <dbReference type="EMBL" id="AGS49933.1"/>
    </source>
</evidence>
<dbReference type="InterPro" id="IPR036259">
    <property type="entry name" value="MFS_trans_sf"/>
</dbReference>
<feature type="transmembrane region" description="Helical" evidence="7">
    <location>
        <begin position="35"/>
        <end position="60"/>
    </location>
</feature>
<dbReference type="GO" id="GO:0022857">
    <property type="term" value="F:transmembrane transporter activity"/>
    <property type="evidence" value="ECO:0007669"/>
    <property type="project" value="InterPro"/>
</dbReference>
<dbReference type="PANTHER" id="PTHR23513:SF11">
    <property type="entry name" value="STAPHYLOFERRIN A TRANSPORTER"/>
    <property type="match status" value="1"/>
</dbReference>
<evidence type="ECO:0000256" key="5">
    <source>
        <dbReference type="ARBA" id="ARBA00023136"/>
    </source>
</evidence>
<reference evidence="8" key="1">
    <citation type="journal article" date="2013" name="Proc. Natl. Acad. Sci. U.S.A.">
        <title>Mapping gene clusters within arrayed metagenomic libraries to expand the structural diversity of biomedically relevant natural products.</title>
        <authorList>
            <person name="Owen J.G."/>
            <person name="Reddy B.V."/>
            <person name="Ternei M.A."/>
            <person name="Charlop-Powers Z."/>
            <person name="Calle P.Y."/>
            <person name="Kim J.H."/>
            <person name="Brady S.F."/>
        </authorList>
    </citation>
    <scope>NUCLEOTIDE SEQUENCE</scope>
</reference>
<feature type="transmembrane region" description="Helical" evidence="7">
    <location>
        <begin position="420"/>
        <end position="438"/>
    </location>
</feature>
<feature type="transmembrane region" description="Helical" evidence="7">
    <location>
        <begin position="165"/>
        <end position="185"/>
    </location>
</feature>
<dbReference type="SUPFAM" id="SSF103473">
    <property type="entry name" value="MFS general substrate transporter"/>
    <property type="match status" value="1"/>
</dbReference>
<dbReference type="InterPro" id="IPR011701">
    <property type="entry name" value="MFS"/>
</dbReference>
<evidence type="ECO:0000256" key="3">
    <source>
        <dbReference type="ARBA" id="ARBA00022692"/>
    </source>
</evidence>
<dbReference type="CDD" id="cd06173">
    <property type="entry name" value="MFS_MefA_like"/>
    <property type="match status" value="1"/>
</dbReference>
<evidence type="ECO:0000256" key="7">
    <source>
        <dbReference type="SAM" id="Phobius"/>
    </source>
</evidence>
<feature type="transmembrane region" description="Helical" evidence="7">
    <location>
        <begin position="332"/>
        <end position="355"/>
    </location>
</feature>
<evidence type="ECO:0000256" key="4">
    <source>
        <dbReference type="ARBA" id="ARBA00022989"/>
    </source>
</evidence>
<comment type="subcellular location">
    <subcellularLocation>
        <location evidence="1">Cell membrane</location>
        <topology evidence="1">Multi-pass membrane protein</topology>
    </subcellularLocation>
</comment>
<dbReference type="EMBL" id="KF264564">
    <property type="protein sequence ID" value="AGS49933.1"/>
    <property type="molecule type" value="Genomic_DNA"/>
</dbReference>
<protein>
    <recommendedName>
        <fullName evidence="9">Major facilitator superfamily MFS_1</fullName>
    </recommendedName>
</protein>
<organism evidence="8">
    <name type="scientific">uncultured bacterium esnapd24</name>
    <dbReference type="NCBI Taxonomy" id="1366606"/>
    <lineage>
        <taxon>Bacteria</taxon>
        <taxon>environmental samples</taxon>
    </lineage>
</organism>
<proteinExistence type="predicted"/>
<feature type="transmembrane region" description="Helical" evidence="7">
    <location>
        <begin position="245"/>
        <end position="271"/>
    </location>
</feature>
<name>S5TNB7_9BACT</name>
<dbReference type="Pfam" id="PF07690">
    <property type="entry name" value="MFS_1"/>
    <property type="match status" value="1"/>
</dbReference>
<feature type="transmembrane region" description="Helical" evidence="7">
    <location>
        <begin position="126"/>
        <end position="145"/>
    </location>
</feature>
<keyword evidence="3 7" id="KW-0812">Transmembrane</keyword>
<evidence type="ECO:0008006" key="9">
    <source>
        <dbReference type="Google" id="ProtNLM"/>
    </source>
</evidence>
<feature type="region of interest" description="Disordered" evidence="6">
    <location>
        <begin position="1"/>
        <end position="25"/>
    </location>
</feature>
<feature type="transmembrane region" description="Helical" evidence="7">
    <location>
        <begin position="66"/>
        <end position="91"/>
    </location>
</feature>
<evidence type="ECO:0000256" key="6">
    <source>
        <dbReference type="SAM" id="MobiDB-lite"/>
    </source>
</evidence>
<dbReference type="AlphaFoldDB" id="S5TNB7"/>
<feature type="transmembrane region" description="Helical" evidence="7">
    <location>
        <begin position="367"/>
        <end position="387"/>
    </location>
</feature>
<dbReference type="PANTHER" id="PTHR23513">
    <property type="entry name" value="INTEGRAL MEMBRANE EFFLUX PROTEIN-RELATED"/>
    <property type="match status" value="1"/>
</dbReference>
<accession>S5TNB7</accession>
<feature type="transmembrane region" description="Helical" evidence="7">
    <location>
        <begin position="307"/>
        <end position="326"/>
    </location>
</feature>
<evidence type="ECO:0000256" key="2">
    <source>
        <dbReference type="ARBA" id="ARBA00022475"/>
    </source>
</evidence>
<keyword evidence="4 7" id="KW-1133">Transmembrane helix</keyword>
<feature type="transmembrane region" description="Helical" evidence="7">
    <location>
        <begin position="277"/>
        <end position="300"/>
    </location>
</feature>